<dbReference type="PANTHER" id="PTHR33406:SF13">
    <property type="entry name" value="MEMBRANE PROTEIN YDFJ"/>
    <property type="match status" value="1"/>
</dbReference>
<dbReference type="GO" id="GO:0005886">
    <property type="term" value="C:plasma membrane"/>
    <property type="evidence" value="ECO:0007669"/>
    <property type="project" value="TreeGrafter"/>
</dbReference>
<evidence type="ECO:0000256" key="1">
    <source>
        <dbReference type="SAM" id="MobiDB-lite"/>
    </source>
</evidence>
<feature type="transmembrane region" description="Helical" evidence="2">
    <location>
        <begin position="738"/>
        <end position="756"/>
    </location>
</feature>
<keyword evidence="2" id="KW-0812">Transmembrane</keyword>
<evidence type="ECO:0000313" key="3">
    <source>
        <dbReference type="EMBL" id="QLI82299.1"/>
    </source>
</evidence>
<protein>
    <recommendedName>
        <fullName evidence="5">MMPL family transporter</fullName>
    </recommendedName>
</protein>
<sequence>MSILLANLFLRGLPVQTNLMALLPSGESDPVAQRAVRQLEQQIGERHVLLIGASTAPAAIAAADQAAAQLLQSGAFSRVTLRQPRGDAFASAKALRYALAKPETIALLKHGELEQFLQDQAAQLYGPLGSLRAALLSQDPLFLAGDLISRRLAEGIDFDPSSGVVLLHGENKVWALIEAKSKTKAFDDSGNDGGNDEGNNAQSGPAPTARAIKAALSFAKHTPGVDALAAGVALHTDLASKTAKAEINRIGIGSWLGAVLLMWLAFRRVSAILFCLIPLLVATGVAILATSSVFGSIHVLTLVFGASLIGVAIDYGTHCFADSLGADRNWSIAHAVQQLRPALFYGVATSVTGYLALAIAPFPGLREIAVFSSTGLIAAYLTVVMAFPVLLKHYQPNTKGMRLTESIIKLYAQIPSKKYLVLLLIPALYGLSQLRANDDLHSFYTVDPELGQMEQRIKALFPHAPENQFFLVEGRDAEQVLQRENALLAQLNPLLAQQKVSSVRAISQQLPDMATQTRNIATLQHALAAPQYSAWLRELGLSETAINADRAALAAAKTIDVQSWLERDLGRGDALLWLGKTERGYASLVLLSNIKDKNALAQIRVDGVRFVDRVDDLSDLMARYRNLALALTAASLLAMLMLMVPRHGWRGATLIIVPSVLASLGALALFGLMGIALNLFSAFALLIVLALGIDYAIFFRESGEESHCAMLGVMLDSSTTLLSFGLLAMSSLPAAQSFGLMVLFGISLAFIFAPLARVQSLSTQHQQTI</sequence>
<feature type="transmembrane region" description="Helical" evidence="2">
    <location>
        <begin position="679"/>
        <end position="699"/>
    </location>
</feature>
<organism evidence="3 4">
    <name type="scientific">Chitinibacter fontanus</name>
    <dbReference type="NCBI Taxonomy" id="1737446"/>
    <lineage>
        <taxon>Bacteria</taxon>
        <taxon>Pseudomonadati</taxon>
        <taxon>Pseudomonadota</taxon>
        <taxon>Betaproteobacteria</taxon>
        <taxon>Neisseriales</taxon>
        <taxon>Chitinibacteraceae</taxon>
        <taxon>Chitinibacter</taxon>
    </lineage>
</organism>
<dbReference type="AlphaFoldDB" id="A0A7D5VAM8"/>
<feature type="transmembrane region" description="Helical" evidence="2">
    <location>
        <begin position="651"/>
        <end position="673"/>
    </location>
</feature>
<reference evidence="3 4" key="1">
    <citation type="journal article" date="2016" name="Int. J. Syst. Evol. Microbiol.">
        <title>Chitinibacter fontanus sp. nov., isolated from a spring.</title>
        <authorList>
            <person name="Sheu S.Y."/>
            <person name="Li Y.S."/>
            <person name="Young C.C."/>
            <person name="Chen W.M."/>
        </authorList>
    </citation>
    <scope>NUCLEOTIDE SEQUENCE [LARGE SCALE GENOMIC DNA]</scope>
    <source>
        <strain evidence="3 4">STM-7</strain>
    </source>
</reference>
<feature type="transmembrane region" description="Helical" evidence="2">
    <location>
        <begin position="627"/>
        <end position="644"/>
    </location>
</feature>
<name>A0A7D5VAM8_9NEIS</name>
<dbReference type="SUPFAM" id="SSF82866">
    <property type="entry name" value="Multidrug efflux transporter AcrB transmembrane domain"/>
    <property type="match status" value="2"/>
</dbReference>
<keyword evidence="4" id="KW-1185">Reference proteome</keyword>
<keyword evidence="2" id="KW-0472">Membrane</keyword>
<evidence type="ECO:0000313" key="4">
    <source>
        <dbReference type="Proteomes" id="UP000510822"/>
    </source>
</evidence>
<feature type="transmembrane region" description="Helical" evidence="2">
    <location>
        <begin position="300"/>
        <end position="321"/>
    </location>
</feature>
<feature type="transmembrane region" description="Helical" evidence="2">
    <location>
        <begin position="342"/>
        <end position="362"/>
    </location>
</feature>
<dbReference type="RefSeq" id="WP_180306380.1">
    <property type="nucleotide sequence ID" value="NZ_CP058952.1"/>
</dbReference>
<proteinExistence type="predicted"/>
<dbReference type="EMBL" id="CP058952">
    <property type="protein sequence ID" value="QLI82299.1"/>
    <property type="molecule type" value="Genomic_DNA"/>
</dbReference>
<gene>
    <name evidence="3" type="ORF">HZU75_12620</name>
</gene>
<dbReference type="KEGG" id="cfon:HZU75_12620"/>
<feature type="region of interest" description="Disordered" evidence="1">
    <location>
        <begin position="184"/>
        <end position="206"/>
    </location>
</feature>
<feature type="transmembrane region" description="Helical" evidence="2">
    <location>
        <begin position="273"/>
        <end position="294"/>
    </location>
</feature>
<dbReference type="Gene3D" id="1.20.1640.10">
    <property type="entry name" value="Multidrug efflux transporter AcrB transmembrane domain"/>
    <property type="match status" value="2"/>
</dbReference>
<dbReference type="Proteomes" id="UP000510822">
    <property type="component" value="Chromosome"/>
</dbReference>
<evidence type="ECO:0000256" key="2">
    <source>
        <dbReference type="SAM" id="Phobius"/>
    </source>
</evidence>
<feature type="transmembrane region" description="Helical" evidence="2">
    <location>
        <begin position="247"/>
        <end position="266"/>
    </location>
</feature>
<dbReference type="PANTHER" id="PTHR33406">
    <property type="entry name" value="MEMBRANE PROTEIN MJ1562-RELATED"/>
    <property type="match status" value="1"/>
</dbReference>
<dbReference type="InterPro" id="IPR050545">
    <property type="entry name" value="Mycobact_MmpL"/>
</dbReference>
<accession>A0A7D5VAM8</accession>
<feature type="transmembrane region" description="Helical" evidence="2">
    <location>
        <begin position="368"/>
        <end position="391"/>
    </location>
</feature>
<evidence type="ECO:0008006" key="5">
    <source>
        <dbReference type="Google" id="ProtNLM"/>
    </source>
</evidence>
<keyword evidence="2" id="KW-1133">Transmembrane helix</keyword>